<organism evidence="1 2">
    <name type="scientific">Gordonia rhizosphera NBRC 16068</name>
    <dbReference type="NCBI Taxonomy" id="1108045"/>
    <lineage>
        <taxon>Bacteria</taxon>
        <taxon>Bacillati</taxon>
        <taxon>Actinomycetota</taxon>
        <taxon>Actinomycetes</taxon>
        <taxon>Mycobacteriales</taxon>
        <taxon>Gordoniaceae</taxon>
        <taxon>Gordonia</taxon>
    </lineage>
</organism>
<dbReference type="EMBL" id="BAHC01000055">
    <property type="protein sequence ID" value="GAB89294.1"/>
    <property type="molecule type" value="Genomic_DNA"/>
</dbReference>
<comment type="caution">
    <text evidence="1">The sequence shown here is derived from an EMBL/GenBank/DDBJ whole genome shotgun (WGS) entry which is preliminary data.</text>
</comment>
<accession>K6WRY6</accession>
<dbReference type="STRING" id="1108045.GORHZ_055_00790"/>
<dbReference type="InterPro" id="IPR027580">
    <property type="entry name" value="EXLDI"/>
</dbReference>
<protein>
    <recommendedName>
        <fullName evidence="3">EXLDI protein</fullName>
    </recommendedName>
</protein>
<dbReference type="AlphaFoldDB" id="K6WRY6"/>
<evidence type="ECO:0000313" key="1">
    <source>
        <dbReference type="EMBL" id="GAB89294.1"/>
    </source>
</evidence>
<dbReference type="Proteomes" id="UP000008363">
    <property type="component" value="Unassembled WGS sequence"/>
</dbReference>
<dbReference type="NCBIfam" id="TIGR04342">
    <property type="entry name" value="EXLDI"/>
    <property type="match status" value="1"/>
</dbReference>
<name>K6WRY6_9ACTN</name>
<evidence type="ECO:0008006" key="3">
    <source>
        <dbReference type="Google" id="ProtNLM"/>
    </source>
</evidence>
<dbReference type="OrthoDB" id="3199431at2"/>
<reference evidence="1 2" key="1">
    <citation type="submission" date="2012-08" db="EMBL/GenBank/DDBJ databases">
        <title>Whole genome shotgun sequence of Gordonia rhizosphera NBRC 16068.</title>
        <authorList>
            <person name="Takarada H."/>
            <person name="Isaki S."/>
            <person name="Hosoyama A."/>
            <person name="Tsuchikane K."/>
            <person name="Katsumata H."/>
            <person name="Baba S."/>
            <person name="Ohji S."/>
            <person name="Yamazaki S."/>
            <person name="Fujita N."/>
        </authorList>
    </citation>
    <scope>NUCLEOTIDE SEQUENCE [LARGE SCALE GENOMIC DNA]</scope>
    <source>
        <strain evidence="1 2">NBRC 16068</strain>
    </source>
</reference>
<dbReference type="eggNOG" id="ENOG50324T6">
    <property type="taxonomic scope" value="Bacteria"/>
</dbReference>
<dbReference type="RefSeq" id="WP_006331293.1">
    <property type="nucleotide sequence ID" value="NZ_BAHC01000055.1"/>
</dbReference>
<keyword evidence="2" id="KW-1185">Reference proteome</keyword>
<evidence type="ECO:0000313" key="2">
    <source>
        <dbReference type="Proteomes" id="UP000008363"/>
    </source>
</evidence>
<proteinExistence type="predicted"/>
<sequence>MPNKTIYVSDEDMSILNRAQEVSGGNLSGVIVEALRAFVRAADYHDAGFDEVVLRDGPDGVRRKRFFGRLLAAGVDWDPDTGNATERRAYEGRSGRLVLSVHHVDWAHYPTKRTLPTGNLLKDLTGIHSLRSLFTADLPEWGDYTVHVVDSTEALKDLVPERFYRRVVAARRPDVEDLDV</sequence>
<gene>
    <name evidence="1" type="ORF">GORHZ_055_00790</name>
</gene>